<comment type="cofactor">
    <cofactor evidence="1">
        <name>FAD</name>
        <dbReference type="ChEBI" id="CHEBI:57692"/>
    </cofactor>
</comment>
<dbReference type="InterPro" id="IPR007867">
    <property type="entry name" value="GMC_OxRtase_C"/>
</dbReference>
<dbReference type="PANTHER" id="PTHR11552:SF147">
    <property type="entry name" value="CHOLINE DEHYDROGENASE, MITOCHONDRIAL"/>
    <property type="match status" value="1"/>
</dbReference>
<dbReference type="Gene3D" id="3.30.560.10">
    <property type="entry name" value="Glucose Oxidase, domain 3"/>
    <property type="match status" value="1"/>
</dbReference>
<evidence type="ECO:0000256" key="4">
    <source>
        <dbReference type="ARBA" id="ARBA00022827"/>
    </source>
</evidence>
<dbReference type="EMBL" id="NJIH01000006">
    <property type="protein sequence ID" value="OWT60290.1"/>
    <property type="molecule type" value="Genomic_DNA"/>
</dbReference>
<dbReference type="GO" id="GO:0016020">
    <property type="term" value="C:membrane"/>
    <property type="evidence" value="ECO:0007669"/>
    <property type="project" value="TreeGrafter"/>
</dbReference>
<dbReference type="Pfam" id="PF05199">
    <property type="entry name" value="GMC_oxred_C"/>
    <property type="match status" value="1"/>
</dbReference>
<evidence type="ECO:0000259" key="7">
    <source>
        <dbReference type="PROSITE" id="PS00624"/>
    </source>
</evidence>
<dbReference type="InterPro" id="IPR036188">
    <property type="entry name" value="FAD/NAD-bd_sf"/>
</dbReference>
<organism evidence="8 9">
    <name type="scientific">Candidimonas nitroreducens</name>
    <dbReference type="NCBI Taxonomy" id="683354"/>
    <lineage>
        <taxon>Bacteria</taxon>
        <taxon>Pseudomonadati</taxon>
        <taxon>Pseudomonadota</taxon>
        <taxon>Betaproteobacteria</taxon>
        <taxon>Burkholderiales</taxon>
        <taxon>Alcaligenaceae</taxon>
        <taxon>Candidimonas</taxon>
    </lineage>
</organism>
<evidence type="ECO:0000256" key="3">
    <source>
        <dbReference type="ARBA" id="ARBA00022630"/>
    </source>
</evidence>
<feature type="domain" description="Glucose-methanol-choline oxidoreductase N-terminal" evidence="7">
    <location>
        <begin position="256"/>
        <end position="270"/>
    </location>
</feature>
<proteinExistence type="inferred from homology"/>
<accession>A0A225MK31</accession>
<dbReference type="AlphaFoldDB" id="A0A225MK31"/>
<evidence type="ECO:0000313" key="9">
    <source>
        <dbReference type="Proteomes" id="UP000214603"/>
    </source>
</evidence>
<protein>
    <submittedName>
        <fullName evidence="8">Choline dehydrogenase</fullName>
    </submittedName>
</protein>
<evidence type="ECO:0000256" key="5">
    <source>
        <dbReference type="RuleBase" id="RU003968"/>
    </source>
</evidence>
<name>A0A225MK31_9BURK</name>
<dbReference type="GO" id="GO:0008812">
    <property type="term" value="F:choline dehydrogenase activity"/>
    <property type="evidence" value="ECO:0007669"/>
    <property type="project" value="TreeGrafter"/>
</dbReference>
<dbReference type="GO" id="GO:0050660">
    <property type="term" value="F:flavin adenine dinucleotide binding"/>
    <property type="evidence" value="ECO:0007669"/>
    <property type="project" value="InterPro"/>
</dbReference>
<evidence type="ECO:0000256" key="1">
    <source>
        <dbReference type="ARBA" id="ARBA00001974"/>
    </source>
</evidence>
<dbReference type="InterPro" id="IPR012132">
    <property type="entry name" value="GMC_OxRdtase"/>
</dbReference>
<dbReference type="PROSITE" id="PS00623">
    <property type="entry name" value="GMC_OXRED_1"/>
    <property type="match status" value="1"/>
</dbReference>
<evidence type="ECO:0000256" key="2">
    <source>
        <dbReference type="ARBA" id="ARBA00010790"/>
    </source>
</evidence>
<dbReference type="SUPFAM" id="SSF54373">
    <property type="entry name" value="FAD-linked reductases, C-terminal domain"/>
    <property type="match status" value="1"/>
</dbReference>
<dbReference type="PANTHER" id="PTHR11552">
    <property type="entry name" value="GLUCOSE-METHANOL-CHOLINE GMC OXIDOREDUCTASE"/>
    <property type="match status" value="1"/>
</dbReference>
<dbReference type="Pfam" id="PF00732">
    <property type="entry name" value="GMC_oxred_N"/>
    <property type="match status" value="1"/>
</dbReference>
<keyword evidence="9" id="KW-1185">Reference proteome</keyword>
<keyword evidence="3 5" id="KW-0285">Flavoprotein</keyword>
<reference evidence="9" key="1">
    <citation type="submission" date="2017-06" db="EMBL/GenBank/DDBJ databases">
        <title>Herbaspirillum phytohormonus sp. nov., isolated from the root nodule of Robinia pseudoacacia in lead-zinc mine.</title>
        <authorList>
            <person name="Fan M."/>
            <person name="Lin Y."/>
        </authorList>
    </citation>
    <scope>NUCLEOTIDE SEQUENCE [LARGE SCALE GENOMIC DNA]</scope>
    <source>
        <strain evidence="9">SC-089</strain>
    </source>
</reference>
<dbReference type="Gene3D" id="3.50.50.60">
    <property type="entry name" value="FAD/NAD(P)-binding domain"/>
    <property type="match status" value="1"/>
</dbReference>
<dbReference type="Proteomes" id="UP000214603">
    <property type="component" value="Unassembled WGS sequence"/>
</dbReference>
<dbReference type="PROSITE" id="PS00624">
    <property type="entry name" value="GMC_OXRED_2"/>
    <property type="match status" value="1"/>
</dbReference>
<dbReference type="SUPFAM" id="SSF51905">
    <property type="entry name" value="FAD/NAD(P)-binding domain"/>
    <property type="match status" value="1"/>
</dbReference>
<dbReference type="RefSeq" id="WP_088603547.1">
    <property type="nucleotide sequence ID" value="NZ_NJIH01000006.1"/>
</dbReference>
<sequence>MQENTYDFIVIGSGSAGGVIASRLSENGKYRVLCLEAGVKGADYLWTKPPAGVVKLIDNPVANWRYESEPHESHGNRRIYVPRGKLLGGSSALNGLIYNRGQKIDYDTWAGLGCAGWSYKDVLPYFKKIENTDIGDDAYRGRDGPIRVVTMAKMSPFYDLFIQAAESVGIPSNPDYSGASQEGIALAQQTSHRGYRQSTATQYLKPARKRPNLVIVQGAEATSLILQDKRCTGVRFLKDGLMQEAHASHEVIVSCGTVNSPKLLELSGIGNPEILAQHGIATQHALKGVGENLRDHYAAIMKWRLNRPGLSLAKKGRGLGLALEVLKYVLFRKGFIAQGNGSLRVFARSRPDASQPDIMMIVNPYIIELKEGQGRRMSDIEGFFIYTHVQRTESTGSIHLRSADPFAAPKINYRFLATENDRKTAVLAVRKAREIVEASPLHETIADEMAPGREVQTDTDILEFIRTTGNITQHVVGTCKMGSDELSVVDERLRVHGLAGLRVADASIMPTIISGNTSVPCMMIGEKCADMILEDFK</sequence>
<dbReference type="GO" id="GO:0019285">
    <property type="term" value="P:glycine betaine biosynthetic process from choline"/>
    <property type="evidence" value="ECO:0007669"/>
    <property type="project" value="TreeGrafter"/>
</dbReference>
<evidence type="ECO:0000259" key="6">
    <source>
        <dbReference type="PROSITE" id="PS00623"/>
    </source>
</evidence>
<evidence type="ECO:0000313" key="8">
    <source>
        <dbReference type="EMBL" id="OWT60290.1"/>
    </source>
</evidence>
<comment type="similarity">
    <text evidence="2 5">Belongs to the GMC oxidoreductase family.</text>
</comment>
<gene>
    <name evidence="8" type="ORF">CEY11_11605</name>
</gene>
<dbReference type="PIRSF" id="PIRSF000137">
    <property type="entry name" value="Alcohol_oxidase"/>
    <property type="match status" value="1"/>
</dbReference>
<feature type="domain" description="Glucose-methanol-choline oxidoreductase N-terminal" evidence="6">
    <location>
        <begin position="84"/>
        <end position="107"/>
    </location>
</feature>
<dbReference type="InterPro" id="IPR000172">
    <property type="entry name" value="GMC_OxRdtase_N"/>
</dbReference>
<dbReference type="OrthoDB" id="9785276at2"/>
<comment type="caution">
    <text evidence="8">The sequence shown here is derived from an EMBL/GenBank/DDBJ whole genome shotgun (WGS) entry which is preliminary data.</text>
</comment>
<keyword evidence="4 5" id="KW-0274">FAD</keyword>